<sequence>MGGISGFPDLNRNKSERFLKRFSRPLTLRSRNNKRIRLNQEGKPFTVYAKHGMTRKCLPTLVKTVVRDMNETLGGRISELVRHVMNQTTAAMPMPSPVTGR</sequence>
<reference evidence="1" key="1">
    <citation type="journal article" date="2021" name="Microb. Physiol.">
        <title>Proteogenomic Insights into the Physiology of Marine, Sulfate-Reducing, Filamentous Desulfonema limicola and Desulfonema magnum.</title>
        <authorList>
            <person name="Schnaars V."/>
            <person name="Wohlbrand L."/>
            <person name="Scheve S."/>
            <person name="Hinrichs C."/>
            <person name="Reinhardt R."/>
            <person name="Rabus R."/>
        </authorList>
    </citation>
    <scope>NUCLEOTIDE SEQUENCE</scope>
    <source>
        <strain evidence="1">4be13</strain>
    </source>
</reference>
<evidence type="ECO:0000313" key="1">
    <source>
        <dbReference type="EMBL" id="QTA89646.1"/>
    </source>
</evidence>
<gene>
    <name evidence="1" type="ORF">dnm_057020</name>
</gene>
<dbReference type="AlphaFoldDB" id="A0A975BQ84"/>
<accession>A0A975BQ84</accession>
<dbReference type="EMBL" id="CP061800">
    <property type="protein sequence ID" value="QTA89646.1"/>
    <property type="molecule type" value="Genomic_DNA"/>
</dbReference>
<protein>
    <submittedName>
        <fullName evidence="1">Uncharacterized protein</fullName>
    </submittedName>
</protein>
<organism evidence="1 2">
    <name type="scientific">Desulfonema magnum</name>
    <dbReference type="NCBI Taxonomy" id="45655"/>
    <lineage>
        <taxon>Bacteria</taxon>
        <taxon>Pseudomonadati</taxon>
        <taxon>Thermodesulfobacteriota</taxon>
        <taxon>Desulfobacteria</taxon>
        <taxon>Desulfobacterales</taxon>
        <taxon>Desulfococcaceae</taxon>
        <taxon>Desulfonema</taxon>
    </lineage>
</organism>
<dbReference type="Proteomes" id="UP000663722">
    <property type="component" value="Chromosome"/>
</dbReference>
<name>A0A975BQ84_9BACT</name>
<evidence type="ECO:0000313" key="2">
    <source>
        <dbReference type="Proteomes" id="UP000663722"/>
    </source>
</evidence>
<dbReference type="RefSeq" id="WP_207678172.1">
    <property type="nucleotide sequence ID" value="NZ_CP061800.1"/>
</dbReference>
<dbReference type="KEGG" id="dmm:dnm_057020"/>
<keyword evidence="2" id="KW-1185">Reference proteome</keyword>
<proteinExistence type="predicted"/>